<reference evidence="7" key="1">
    <citation type="journal article" date="2021" name="PeerJ">
        <title>Extensive microbial diversity within the chicken gut microbiome revealed by metagenomics and culture.</title>
        <authorList>
            <person name="Gilroy R."/>
            <person name="Ravi A."/>
            <person name="Getino M."/>
            <person name="Pursley I."/>
            <person name="Horton D.L."/>
            <person name="Alikhan N.F."/>
            <person name="Baker D."/>
            <person name="Gharbi K."/>
            <person name="Hall N."/>
            <person name="Watson M."/>
            <person name="Adriaenssens E.M."/>
            <person name="Foster-Nyarko E."/>
            <person name="Jarju S."/>
            <person name="Secka A."/>
            <person name="Antonio M."/>
            <person name="Oren A."/>
            <person name="Chaudhuri R.R."/>
            <person name="La Ragione R."/>
            <person name="Hildebrand F."/>
            <person name="Pallen M.J."/>
        </authorList>
    </citation>
    <scope>NUCLEOTIDE SEQUENCE</scope>
    <source>
        <strain evidence="7">ChiHjej8B7-3636</strain>
    </source>
</reference>
<evidence type="ECO:0000259" key="5">
    <source>
        <dbReference type="SMART" id="SM00478"/>
    </source>
</evidence>
<evidence type="ECO:0000256" key="2">
    <source>
        <dbReference type="ARBA" id="ARBA00012000"/>
    </source>
</evidence>
<dbReference type="CDD" id="cd00056">
    <property type="entry name" value="ENDO3c"/>
    <property type="match status" value="1"/>
</dbReference>
<dbReference type="Gene3D" id="1.10.340.30">
    <property type="entry name" value="Hypothetical protein, domain 2"/>
    <property type="match status" value="1"/>
</dbReference>
<evidence type="ECO:0000256" key="1">
    <source>
        <dbReference type="ARBA" id="ARBA00000086"/>
    </source>
</evidence>
<dbReference type="PANTHER" id="PTHR43003">
    <property type="entry name" value="DNA-3-METHYLADENINE GLYCOSYLASE"/>
    <property type="match status" value="1"/>
</dbReference>
<keyword evidence="3" id="KW-0227">DNA damage</keyword>
<dbReference type="SUPFAM" id="SSF48150">
    <property type="entry name" value="DNA-glycosylase"/>
    <property type="match status" value="1"/>
</dbReference>
<dbReference type="InterPro" id="IPR037046">
    <property type="entry name" value="AlkA_N_sf"/>
</dbReference>
<dbReference type="SMART" id="SM00478">
    <property type="entry name" value="ENDO3c"/>
    <property type="match status" value="1"/>
</dbReference>
<sequence>MWHAEGVIRDVELAYDEPCDVAGVFAWMTPRAVAGVETAGEATFERTVRLAGGPAWFRVRAEQDLVLDADLTDPAGLDELLALVRRVFDLDADGRTIDASLREIPEVAPLVAGVPGIRVPGAADPFEMLIRAMVGQQISVAAARTHLTRLADALGERVVIAGRERMLFPSAARIASDGAGVLRGPATRVRAIVGAASAVDRGTLVLDAAISREALLALPGIGPWTADYLRMRVGRDPDVMLTGDLALRAGAAGAGIPSDSRALGDWAGRAAPWRSYLSAHLWRFALDQREGAAE</sequence>
<dbReference type="InterPro" id="IPR003265">
    <property type="entry name" value="HhH-GPD_domain"/>
</dbReference>
<gene>
    <name evidence="7" type="ORF">H9800_04720</name>
</gene>
<dbReference type="InterPro" id="IPR051912">
    <property type="entry name" value="Alkylbase_DNA_Glycosylase/TA"/>
</dbReference>
<evidence type="ECO:0000256" key="3">
    <source>
        <dbReference type="ARBA" id="ARBA00022763"/>
    </source>
</evidence>
<dbReference type="GO" id="GO:0005737">
    <property type="term" value="C:cytoplasm"/>
    <property type="evidence" value="ECO:0007669"/>
    <property type="project" value="TreeGrafter"/>
</dbReference>
<evidence type="ECO:0000313" key="8">
    <source>
        <dbReference type="Proteomes" id="UP000824220"/>
    </source>
</evidence>
<organism evidence="7 8">
    <name type="scientific">Candidatus Microbacterium stercoravium</name>
    <dbReference type="NCBI Taxonomy" id="2838697"/>
    <lineage>
        <taxon>Bacteria</taxon>
        <taxon>Bacillati</taxon>
        <taxon>Actinomycetota</taxon>
        <taxon>Actinomycetes</taxon>
        <taxon>Micrococcales</taxon>
        <taxon>Microbacteriaceae</taxon>
        <taxon>Microbacterium</taxon>
    </lineage>
</organism>
<dbReference type="AlphaFoldDB" id="A0A9D2KIC0"/>
<dbReference type="SUPFAM" id="SSF55945">
    <property type="entry name" value="TATA-box binding protein-like"/>
    <property type="match status" value="1"/>
</dbReference>
<keyword evidence="4" id="KW-0234">DNA repair</keyword>
<protein>
    <recommendedName>
        <fullName evidence="2">DNA-3-methyladenine glycosylase II</fullName>
        <ecNumber evidence="2">3.2.2.21</ecNumber>
    </recommendedName>
</protein>
<dbReference type="Gene3D" id="3.30.310.20">
    <property type="entry name" value="DNA-3-methyladenine glycosylase AlkA, N-terminal domain"/>
    <property type="match status" value="1"/>
</dbReference>
<dbReference type="PANTHER" id="PTHR43003:SF13">
    <property type="entry name" value="DNA-3-METHYLADENINE GLYCOSYLASE 2"/>
    <property type="match status" value="1"/>
</dbReference>
<reference evidence="7" key="2">
    <citation type="submission" date="2021-04" db="EMBL/GenBank/DDBJ databases">
        <authorList>
            <person name="Gilroy R."/>
        </authorList>
    </citation>
    <scope>NUCLEOTIDE SEQUENCE</scope>
    <source>
        <strain evidence="7">ChiHjej8B7-3636</strain>
    </source>
</reference>
<dbReference type="GO" id="GO:0043916">
    <property type="term" value="F:DNA-7-methylguanine glycosylase activity"/>
    <property type="evidence" value="ECO:0007669"/>
    <property type="project" value="TreeGrafter"/>
</dbReference>
<name>A0A9D2KIC0_9MICO</name>
<dbReference type="SMART" id="SM01009">
    <property type="entry name" value="AlkA_N"/>
    <property type="match status" value="1"/>
</dbReference>
<comment type="caution">
    <text evidence="7">The sequence shown here is derived from an EMBL/GenBank/DDBJ whole genome shotgun (WGS) entry which is preliminary data.</text>
</comment>
<dbReference type="GO" id="GO:0006285">
    <property type="term" value="P:base-excision repair, AP site formation"/>
    <property type="evidence" value="ECO:0007669"/>
    <property type="project" value="TreeGrafter"/>
</dbReference>
<dbReference type="Pfam" id="PF06029">
    <property type="entry name" value="AlkA_N"/>
    <property type="match status" value="1"/>
</dbReference>
<evidence type="ECO:0000259" key="6">
    <source>
        <dbReference type="SMART" id="SM01009"/>
    </source>
</evidence>
<evidence type="ECO:0000256" key="4">
    <source>
        <dbReference type="ARBA" id="ARBA00023204"/>
    </source>
</evidence>
<feature type="domain" description="DNA-3-methyladenine glycosylase AlkA N-terminal" evidence="6">
    <location>
        <begin position="10"/>
        <end position="124"/>
    </location>
</feature>
<comment type="catalytic activity">
    <reaction evidence="1">
        <text>Hydrolysis of alkylated DNA, releasing 3-methyladenine, 3-methylguanine, 7-methylguanine and 7-methyladenine.</text>
        <dbReference type="EC" id="3.2.2.21"/>
    </reaction>
</comment>
<proteinExistence type="predicted"/>
<dbReference type="InterPro" id="IPR010316">
    <property type="entry name" value="AlkA_N"/>
</dbReference>
<evidence type="ECO:0000313" key="7">
    <source>
        <dbReference type="EMBL" id="HJA04143.1"/>
    </source>
</evidence>
<dbReference type="Proteomes" id="UP000824220">
    <property type="component" value="Unassembled WGS sequence"/>
</dbReference>
<dbReference type="EC" id="3.2.2.21" evidence="2"/>
<dbReference type="GO" id="GO:0006307">
    <property type="term" value="P:DNA alkylation repair"/>
    <property type="evidence" value="ECO:0007669"/>
    <property type="project" value="TreeGrafter"/>
</dbReference>
<dbReference type="GO" id="GO:0032993">
    <property type="term" value="C:protein-DNA complex"/>
    <property type="evidence" value="ECO:0007669"/>
    <property type="project" value="TreeGrafter"/>
</dbReference>
<dbReference type="GO" id="GO:0032131">
    <property type="term" value="F:alkylated DNA binding"/>
    <property type="evidence" value="ECO:0007669"/>
    <property type="project" value="TreeGrafter"/>
</dbReference>
<dbReference type="EMBL" id="DXAM01000063">
    <property type="protein sequence ID" value="HJA04143.1"/>
    <property type="molecule type" value="Genomic_DNA"/>
</dbReference>
<accession>A0A9D2KIC0</accession>
<feature type="domain" description="HhH-GPD" evidence="5">
    <location>
        <begin position="134"/>
        <end position="286"/>
    </location>
</feature>
<dbReference type="InterPro" id="IPR011257">
    <property type="entry name" value="DNA_glycosylase"/>
</dbReference>
<dbReference type="GO" id="GO:0008725">
    <property type="term" value="F:DNA-3-methyladenine glycosylase activity"/>
    <property type="evidence" value="ECO:0007669"/>
    <property type="project" value="TreeGrafter"/>
</dbReference>